<dbReference type="PANTHER" id="PTHR47947">
    <property type="entry name" value="CYTOCHROME P450 82C3-RELATED"/>
    <property type="match status" value="1"/>
</dbReference>
<dbReference type="InterPro" id="IPR017972">
    <property type="entry name" value="Cyt_P450_CS"/>
</dbReference>
<keyword evidence="6 8" id="KW-0503">Monooxygenase</keyword>
<evidence type="ECO:0000256" key="2">
    <source>
        <dbReference type="ARBA" id="ARBA00022617"/>
    </source>
</evidence>
<dbReference type="Proteomes" id="UP001420932">
    <property type="component" value="Unassembled WGS sequence"/>
</dbReference>
<sequence>MHIPSITMEMLYCIALVTLFLLLSKLFLHRKPYPSNPLSLPIIGHLHLIIKKPLHRTLANLAKRYGPVMFLRYGSRRVLVASSASTIQQCLTTNDIAFGNRPHLVVGEYLGYNFTSLVWSRFGDHWRSLRRILTVEIFSGTRLQMYSSLRVEEVHSLIKQVLLKANCDYDKFTRVEFKMMFFELMLNIMMRTISGKRYCGEDVDELDEAKRFRRMVSETCYLMGTSNLGDFFPWLRWFDFQGLERRVVETHRERDSFMQSLIDEHRERGNEFCAFSTKEGEKKKTLISVLLELQEEDPQFFVDDIIKGITSNLLTAGTDTSSATMEWALSLLLNHPTVLKKAQDEIDAQVGQQRLLSESDLANLPYLHSIVNETLRLYPTGPIVTHESAQDCFVEGFRVPAGTMLQMNLWALHRDPKVWDEPNEFRPERFEGLEWDNLGFKLIPFGSGRRRCPGEGLAMRMIGLTVGLLVQCFDWEREEEEMVDMSEGVGLTLPRAKPLGLCVVFTASSISSSHRLHSVVSSSHRLHSVVSSSTPPFRSFFHLFRSKFDEQDQRLRDFIKHVHVDRRYTGNRIMDKPTRGTMHSGSVDASSVELKRGNSGSLIDFNADTDLLPQQQPLRQVLFVLKLSAPVSTIPIAPVLGVAQHVTSDISGNSLGGSIPNQLPPNLQRL</sequence>
<dbReference type="GO" id="GO:0016705">
    <property type="term" value="F:oxidoreductase activity, acting on paired donors, with incorporation or reduction of molecular oxygen"/>
    <property type="evidence" value="ECO:0007669"/>
    <property type="project" value="InterPro"/>
</dbReference>
<dbReference type="Pfam" id="PF00067">
    <property type="entry name" value="p450"/>
    <property type="match status" value="1"/>
</dbReference>
<dbReference type="InterPro" id="IPR036396">
    <property type="entry name" value="Cyt_P450_sf"/>
</dbReference>
<accession>A0AAP0L3P4</accession>
<evidence type="ECO:0000256" key="5">
    <source>
        <dbReference type="ARBA" id="ARBA00023004"/>
    </source>
</evidence>
<name>A0AAP0L3P4_9MAGN</name>
<evidence type="ECO:0000313" key="10">
    <source>
        <dbReference type="Proteomes" id="UP001420932"/>
    </source>
</evidence>
<dbReference type="FunFam" id="1.10.630.10:FF:000081">
    <property type="entry name" value="Cytochrome P450 CYP81N5"/>
    <property type="match status" value="1"/>
</dbReference>
<keyword evidence="2 7" id="KW-0349">Heme</keyword>
<dbReference type="CDD" id="cd20653">
    <property type="entry name" value="CYP81"/>
    <property type="match status" value="1"/>
</dbReference>
<dbReference type="PRINTS" id="PR00463">
    <property type="entry name" value="EP450I"/>
</dbReference>
<evidence type="ECO:0000256" key="7">
    <source>
        <dbReference type="PIRSR" id="PIRSR602401-1"/>
    </source>
</evidence>
<keyword evidence="5 7" id="KW-0408">Iron</keyword>
<proteinExistence type="inferred from homology"/>
<evidence type="ECO:0000256" key="6">
    <source>
        <dbReference type="ARBA" id="ARBA00023033"/>
    </source>
</evidence>
<dbReference type="PANTHER" id="PTHR47947:SF3">
    <property type="entry name" value="CYTOCHROME P450 81D1-LIKE"/>
    <property type="match status" value="1"/>
</dbReference>
<dbReference type="InterPro" id="IPR050651">
    <property type="entry name" value="Plant_Cytochrome_P450_Monoox"/>
</dbReference>
<keyword evidence="3 7" id="KW-0479">Metal-binding</keyword>
<evidence type="ECO:0008006" key="11">
    <source>
        <dbReference type="Google" id="ProtNLM"/>
    </source>
</evidence>
<evidence type="ECO:0000313" key="9">
    <source>
        <dbReference type="EMBL" id="KAK9163761.1"/>
    </source>
</evidence>
<organism evidence="9 10">
    <name type="scientific">Stephania yunnanensis</name>
    <dbReference type="NCBI Taxonomy" id="152371"/>
    <lineage>
        <taxon>Eukaryota</taxon>
        <taxon>Viridiplantae</taxon>
        <taxon>Streptophyta</taxon>
        <taxon>Embryophyta</taxon>
        <taxon>Tracheophyta</taxon>
        <taxon>Spermatophyta</taxon>
        <taxon>Magnoliopsida</taxon>
        <taxon>Ranunculales</taxon>
        <taxon>Menispermaceae</taxon>
        <taxon>Menispermoideae</taxon>
        <taxon>Cissampelideae</taxon>
        <taxon>Stephania</taxon>
    </lineage>
</organism>
<reference evidence="9 10" key="1">
    <citation type="submission" date="2024-01" db="EMBL/GenBank/DDBJ databases">
        <title>Genome assemblies of Stephania.</title>
        <authorList>
            <person name="Yang L."/>
        </authorList>
    </citation>
    <scope>NUCLEOTIDE SEQUENCE [LARGE SCALE GENOMIC DNA]</scope>
    <source>
        <strain evidence="9">YNDBR</strain>
        <tissue evidence="9">Leaf</tissue>
    </source>
</reference>
<evidence type="ECO:0000256" key="4">
    <source>
        <dbReference type="ARBA" id="ARBA00023002"/>
    </source>
</evidence>
<keyword evidence="10" id="KW-1185">Reference proteome</keyword>
<dbReference type="GO" id="GO:0005506">
    <property type="term" value="F:iron ion binding"/>
    <property type="evidence" value="ECO:0007669"/>
    <property type="project" value="InterPro"/>
</dbReference>
<dbReference type="SUPFAM" id="SSF48264">
    <property type="entry name" value="Cytochrome P450"/>
    <property type="match status" value="1"/>
</dbReference>
<dbReference type="EMBL" id="JBBNAF010000002">
    <property type="protein sequence ID" value="KAK9163761.1"/>
    <property type="molecule type" value="Genomic_DNA"/>
</dbReference>
<feature type="binding site" description="axial binding residue" evidence="7">
    <location>
        <position position="452"/>
    </location>
    <ligand>
        <name>heme</name>
        <dbReference type="ChEBI" id="CHEBI:30413"/>
    </ligand>
    <ligandPart>
        <name>Fe</name>
        <dbReference type="ChEBI" id="CHEBI:18248"/>
    </ligandPart>
</feature>
<keyword evidence="4 8" id="KW-0560">Oxidoreductase</keyword>
<evidence type="ECO:0000256" key="8">
    <source>
        <dbReference type="RuleBase" id="RU000461"/>
    </source>
</evidence>
<dbReference type="AlphaFoldDB" id="A0AAP0L3P4"/>
<dbReference type="GO" id="GO:0044550">
    <property type="term" value="P:secondary metabolite biosynthetic process"/>
    <property type="evidence" value="ECO:0007669"/>
    <property type="project" value="UniProtKB-ARBA"/>
</dbReference>
<evidence type="ECO:0000256" key="1">
    <source>
        <dbReference type="ARBA" id="ARBA00010617"/>
    </source>
</evidence>
<dbReference type="PROSITE" id="PS00086">
    <property type="entry name" value="CYTOCHROME_P450"/>
    <property type="match status" value="1"/>
</dbReference>
<comment type="similarity">
    <text evidence="1 8">Belongs to the cytochrome P450 family.</text>
</comment>
<dbReference type="GO" id="GO:0020037">
    <property type="term" value="F:heme binding"/>
    <property type="evidence" value="ECO:0007669"/>
    <property type="project" value="InterPro"/>
</dbReference>
<gene>
    <name evidence="9" type="ORF">Syun_004663</name>
</gene>
<dbReference type="InterPro" id="IPR002401">
    <property type="entry name" value="Cyt_P450_E_grp-I"/>
</dbReference>
<protein>
    <recommendedName>
        <fullName evidence="11">Cytochrome P450</fullName>
    </recommendedName>
</protein>
<comment type="caution">
    <text evidence="9">The sequence shown here is derived from an EMBL/GenBank/DDBJ whole genome shotgun (WGS) entry which is preliminary data.</text>
</comment>
<dbReference type="Gene3D" id="1.10.630.10">
    <property type="entry name" value="Cytochrome P450"/>
    <property type="match status" value="1"/>
</dbReference>
<dbReference type="InterPro" id="IPR001128">
    <property type="entry name" value="Cyt_P450"/>
</dbReference>
<evidence type="ECO:0000256" key="3">
    <source>
        <dbReference type="ARBA" id="ARBA00022723"/>
    </source>
</evidence>
<comment type="cofactor">
    <cofactor evidence="7">
        <name>heme</name>
        <dbReference type="ChEBI" id="CHEBI:30413"/>
    </cofactor>
</comment>
<dbReference type="PRINTS" id="PR00385">
    <property type="entry name" value="P450"/>
</dbReference>
<dbReference type="GO" id="GO:0004497">
    <property type="term" value="F:monooxygenase activity"/>
    <property type="evidence" value="ECO:0007669"/>
    <property type="project" value="UniProtKB-KW"/>
</dbReference>